<evidence type="ECO:0000313" key="1">
    <source>
        <dbReference type="EMBL" id="CCI44693.1"/>
    </source>
</evidence>
<dbReference type="AlphaFoldDB" id="A0A024GDC6"/>
<dbReference type="EMBL" id="CAIX01000077">
    <property type="protein sequence ID" value="CCI44693.1"/>
    <property type="molecule type" value="Genomic_DNA"/>
</dbReference>
<accession>A0A024GDC6</accession>
<proteinExistence type="predicted"/>
<sequence length="372" mass="43938">MEDRRANDMEACGQQVFALEEALLCSKQTISTLQQKNISLQIELCQAQINASHCHKEHQRLFAAHETEQRTAKLMEKQLHTLRENVSLFTTRIDTLCAEKNDHIFLVAALEQKLEKCHFAAVQFDEKLREMNKSLIQNKNISKQMKNQLRCKEKEIALWKRRYPLSVPTPHTEHREAQTDTFTQQNRNIRKFKDTFHAIGIFAQSFDSFQREIRTQLFSFSEFVNEFASTLKVTANRAVSKVKDEMQRRKEQSDLSLEDLRIKWTHQLAYCNQTHNKRANALHTALHKQQNKFSCLQTFQNWRIFRYKVFIGQITHENMLVFALNQRERMNSSLKQDEMWKRWRSINPGMRQKAQHSSAGSSPNNILERPFL</sequence>
<dbReference type="InParanoid" id="A0A024GDC6"/>
<gene>
    <name evidence="1" type="ORF">BN9_055170</name>
</gene>
<dbReference type="Proteomes" id="UP000053237">
    <property type="component" value="Unassembled WGS sequence"/>
</dbReference>
<name>A0A024GDC6_9STRA</name>
<organism evidence="1 2">
    <name type="scientific">Albugo candida</name>
    <dbReference type="NCBI Taxonomy" id="65357"/>
    <lineage>
        <taxon>Eukaryota</taxon>
        <taxon>Sar</taxon>
        <taxon>Stramenopiles</taxon>
        <taxon>Oomycota</taxon>
        <taxon>Peronosporomycetes</taxon>
        <taxon>Albuginales</taxon>
        <taxon>Albuginaceae</taxon>
        <taxon>Albugo</taxon>
    </lineage>
</organism>
<keyword evidence="2" id="KW-1185">Reference proteome</keyword>
<protein>
    <submittedName>
        <fullName evidence="1">Uncharacterized protein</fullName>
    </submittedName>
</protein>
<reference evidence="1 2" key="1">
    <citation type="submission" date="2012-05" db="EMBL/GenBank/DDBJ databases">
        <title>Recombination and specialization in a pathogen metapopulation.</title>
        <authorList>
            <person name="Gardiner A."/>
            <person name="Kemen E."/>
            <person name="Schultz-Larsen T."/>
            <person name="MacLean D."/>
            <person name="Van Oosterhout C."/>
            <person name="Jones J.D.G."/>
        </authorList>
    </citation>
    <scope>NUCLEOTIDE SEQUENCE [LARGE SCALE GENOMIC DNA]</scope>
    <source>
        <strain evidence="1 2">Ac Nc2</strain>
    </source>
</reference>
<comment type="caution">
    <text evidence="1">The sequence shown here is derived from an EMBL/GenBank/DDBJ whole genome shotgun (WGS) entry which is preliminary data.</text>
</comment>
<evidence type="ECO:0000313" key="2">
    <source>
        <dbReference type="Proteomes" id="UP000053237"/>
    </source>
</evidence>